<evidence type="ECO:0000256" key="1">
    <source>
        <dbReference type="SAM" id="Coils"/>
    </source>
</evidence>
<reference evidence="2" key="1">
    <citation type="submission" date="2021-02" db="EMBL/GenBank/DDBJ databases">
        <authorList>
            <person name="Dougan E. K."/>
            <person name="Rhodes N."/>
            <person name="Thang M."/>
            <person name="Chan C."/>
        </authorList>
    </citation>
    <scope>NUCLEOTIDE SEQUENCE</scope>
</reference>
<gene>
    <name evidence="2" type="ORF">SNEC2469_LOCUS13667</name>
</gene>
<keyword evidence="3" id="KW-1185">Reference proteome</keyword>
<feature type="coiled-coil region" evidence="1">
    <location>
        <begin position="272"/>
        <end position="299"/>
    </location>
</feature>
<dbReference type="OrthoDB" id="407654at2759"/>
<evidence type="ECO:0000313" key="3">
    <source>
        <dbReference type="Proteomes" id="UP000601435"/>
    </source>
</evidence>
<organism evidence="2 3">
    <name type="scientific">Symbiodinium necroappetens</name>
    <dbReference type="NCBI Taxonomy" id="1628268"/>
    <lineage>
        <taxon>Eukaryota</taxon>
        <taxon>Sar</taxon>
        <taxon>Alveolata</taxon>
        <taxon>Dinophyceae</taxon>
        <taxon>Suessiales</taxon>
        <taxon>Symbiodiniaceae</taxon>
        <taxon>Symbiodinium</taxon>
    </lineage>
</organism>
<dbReference type="Proteomes" id="UP000601435">
    <property type="component" value="Unassembled WGS sequence"/>
</dbReference>
<proteinExistence type="predicted"/>
<name>A0A812SNK3_9DINO</name>
<dbReference type="EMBL" id="CAJNJA010021837">
    <property type="protein sequence ID" value="CAE7482460.1"/>
    <property type="molecule type" value="Genomic_DNA"/>
</dbReference>
<accession>A0A812SNK3</accession>
<keyword evidence="1" id="KW-0175">Coiled coil</keyword>
<protein>
    <submittedName>
        <fullName evidence="2">Uncharacterized protein</fullName>
    </submittedName>
</protein>
<sequence length="303" mass="33601">MVKHAKVWDGGLGPRAEVIAHALIERSSVTRAGTAVFAHTTSWPKQSANWTVLPKRVGPDVIVVLPDKEKGKLTVRSLLPVELGFCKGWPLILNTATLSARNDMSVYSRLNPDDLLRLPAGTKFHGTPEDAIHVTEKSVGLLHETAFASVTCCGFELTSKRECLKVLKEGQSATEEPFPGYKFFLLLNVCKNQCREIDASQDFPWSFLDEGVKQTLEVNLDPPRIDTYAAAFSNSKVPALIRFYGRQSCVLLEMNCPMLLGYAMTIMTDPDLSLLTVRKRRLQDDLATAKRACAVLEQRLAEL</sequence>
<comment type="caution">
    <text evidence="2">The sequence shown here is derived from an EMBL/GenBank/DDBJ whole genome shotgun (WGS) entry which is preliminary data.</text>
</comment>
<dbReference type="AlphaFoldDB" id="A0A812SNK3"/>
<evidence type="ECO:0000313" key="2">
    <source>
        <dbReference type="EMBL" id="CAE7482460.1"/>
    </source>
</evidence>